<evidence type="ECO:0000313" key="2">
    <source>
        <dbReference type="Proteomes" id="UP000594468"/>
    </source>
</evidence>
<name>A0A7S8IDU5_9CHLR</name>
<organism evidence="1 2">
    <name type="scientific">Phototrophicus methaneseepsis</name>
    <dbReference type="NCBI Taxonomy" id="2710758"/>
    <lineage>
        <taxon>Bacteria</taxon>
        <taxon>Bacillati</taxon>
        <taxon>Chloroflexota</taxon>
        <taxon>Candidatus Thermofontia</taxon>
        <taxon>Phototrophicales</taxon>
        <taxon>Phototrophicaceae</taxon>
        <taxon>Phototrophicus</taxon>
    </lineage>
</organism>
<dbReference type="EMBL" id="CP062983">
    <property type="protein sequence ID" value="QPC81178.1"/>
    <property type="molecule type" value="Genomic_DNA"/>
</dbReference>
<accession>A0A7S8IDU5</accession>
<sequence>MYTILVHISNQEPVKIDVDDIPSPQDTCIVGKNPRLRTDSEVTWLEDGVTTVIFPWWRVNFVQILPTGEEQIEFELPYRDD</sequence>
<evidence type="ECO:0000313" key="1">
    <source>
        <dbReference type="EMBL" id="QPC81178.1"/>
    </source>
</evidence>
<dbReference type="Proteomes" id="UP000594468">
    <property type="component" value="Chromosome"/>
</dbReference>
<dbReference type="RefSeq" id="WP_195169251.1">
    <property type="nucleotide sequence ID" value="NZ_CP062983.1"/>
</dbReference>
<protein>
    <submittedName>
        <fullName evidence="1">Uncharacterized protein</fullName>
    </submittedName>
</protein>
<dbReference type="AlphaFoldDB" id="A0A7S8IDU5"/>
<reference evidence="1 2" key="1">
    <citation type="submission" date="2020-02" db="EMBL/GenBank/DDBJ databases">
        <authorList>
            <person name="Zheng R.K."/>
            <person name="Sun C.M."/>
        </authorList>
    </citation>
    <scope>NUCLEOTIDE SEQUENCE [LARGE SCALE GENOMIC DNA]</scope>
    <source>
        <strain evidence="2">rifampicinis</strain>
    </source>
</reference>
<keyword evidence="2" id="KW-1185">Reference proteome</keyword>
<gene>
    <name evidence="1" type="ORF">G4Y79_15865</name>
</gene>
<dbReference type="KEGG" id="pmet:G4Y79_15865"/>
<proteinExistence type="predicted"/>